<dbReference type="Proteomes" id="UP000724874">
    <property type="component" value="Unassembled WGS sequence"/>
</dbReference>
<dbReference type="EMBL" id="JADNYJ010000017">
    <property type="protein sequence ID" value="KAF8906741.1"/>
    <property type="molecule type" value="Genomic_DNA"/>
</dbReference>
<evidence type="ECO:0000256" key="1">
    <source>
        <dbReference type="SAM" id="SignalP"/>
    </source>
</evidence>
<evidence type="ECO:0000313" key="3">
    <source>
        <dbReference type="Proteomes" id="UP000724874"/>
    </source>
</evidence>
<sequence length="157" mass="18289">NVLIFLPLSNLILSLFFSADPRAVKRAQFQCEFEPCGHMQVEFKSIRGVPVRFKPMEPSIHHGYFHSRKVVRTAPVNQVTLGPTFDHWTKSSSLRWFLLTWSPHLFNLYIWNLWEAQVARVLRAKNSCAVDLSVIRYVWMPLYLIGHFCFSKALPQA</sequence>
<gene>
    <name evidence="2" type="ORF">CPB84DRAFT_1769512</name>
</gene>
<proteinExistence type="predicted"/>
<comment type="caution">
    <text evidence="2">The sequence shown here is derived from an EMBL/GenBank/DDBJ whole genome shotgun (WGS) entry which is preliminary data.</text>
</comment>
<organism evidence="2 3">
    <name type="scientific">Gymnopilus junonius</name>
    <name type="common">Spectacular rustgill mushroom</name>
    <name type="synonym">Gymnopilus spectabilis subsp. junonius</name>
    <dbReference type="NCBI Taxonomy" id="109634"/>
    <lineage>
        <taxon>Eukaryota</taxon>
        <taxon>Fungi</taxon>
        <taxon>Dikarya</taxon>
        <taxon>Basidiomycota</taxon>
        <taxon>Agaricomycotina</taxon>
        <taxon>Agaricomycetes</taxon>
        <taxon>Agaricomycetidae</taxon>
        <taxon>Agaricales</taxon>
        <taxon>Agaricineae</taxon>
        <taxon>Hymenogastraceae</taxon>
        <taxon>Gymnopilus</taxon>
    </lineage>
</organism>
<feature type="chain" id="PRO_5040376514" evidence="1">
    <location>
        <begin position="27"/>
        <end position="157"/>
    </location>
</feature>
<dbReference type="AlphaFoldDB" id="A0A9P5TRZ5"/>
<keyword evidence="1" id="KW-0732">Signal</keyword>
<feature type="non-terminal residue" evidence="2">
    <location>
        <position position="1"/>
    </location>
</feature>
<evidence type="ECO:0000313" key="2">
    <source>
        <dbReference type="EMBL" id="KAF8906741.1"/>
    </source>
</evidence>
<keyword evidence="3" id="KW-1185">Reference proteome</keyword>
<name>A0A9P5TRZ5_GYMJU</name>
<protein>
    <submittedName>
        <fullName evidence="2">Uncharacterized protein</fullName>
    </submittedName>
</protein>
<feature type="signal peptide" evidence="1">
    <location>
        <begin position="1"/>
        <end position="26"/>
    </location>
</feature>
<accession>A0A9P5TRZ5</accession>
<reference evidence="2" key="1">
    <citation type="submission" date="2020-11" db="EMBL/GenBank/DDBJ databases">
        <authorList>
            <consortium name="DOE Joint Genome Institute"/>
            <person name="Ahrendt S."/>
            <person name="Riley R."/>
            <person name="Andreopoulos W."/>
            <person name="LaButti K."/>
            <person name="Pangilinan J."/>
            <person name="Ruiz-duenas F.J."/>
            <person name="Barrasa J.M."/>
            <person name="Sanchez-Garcia M."/>
            <person name="Camarero S."/>
            <person name="Miyauchi S."/>
            <person name="Serrano A."/>
            <person name="Linde D."/>
            <person name="Babiker R."/>
            <person name="Drula E."/>
            <person name="Ayuso-Fernandez I."/>
            <person name="Pacheco R."/>
            <person name="Padilla G."/>
            <person name="Ferreira P."/>
            <person name="Barriuso J."/>
            <person name="Kellner H."/>
            <person name="Castanera R."/>
            <person name="Alfaro M."/>
            <person name="Ramirez L."/>
            <person name="Pisabarro A.G."/>
            <person name="Kuo A."/>
            <person name="Tritt A."/>
            <person name="Lipzen A."/>
            <person name="He G."/>
            <person name="Yan M."/>
            <person name="Ng V."/>
            <person name="Cullen D."/>
            <person name="Martin F."/>
            <person name="Rosso M.-N."/>
            <person name="Henrissat B."/>
            <person name="Hibbett D."/>
            <person name="Martinez A.T."/>
            <person name="Grigoriev I.V."/>
        </authorList>
    </citation>
    <scope>NUCLEOTIDE SEQUENCE</scope>
    <source>
        <strain evidence="2">AH 44721</strain>
    </source>
</reference>